<keyword evidence="1" id="KW-0805">Transcription regulation</keyword>
<evidence type="ECO:0000259" key="4">
    <source>
        <dbReference type="Pfam" id="PF15915"/>
    </source>
</evidence>
<evidence type="ECO:0000256" key="1">
    <source>
        <dbReference type="ARBA" id="ARBA00023015"/>
    </source>
</evidence>
<dbReference type="AlphaFoldDB" id="A0A554N9F9"/>
<comment type="caution">
    <text evidence="5">The sequence shown here is derived from an EMBL/GenBank/DDBJ whole genome shotgun (WGS) entry which is preliminary data.</text>
</comment>
<evidence type="ECO:0000313" key="6">
    <source>
        <dbReference type="Proteomes" id="UP000319894"/>
    </source>
</evidence>
<dbReference type="PANTHER" id="PTHR34236:SF1">
    <property type="entry name" value="DIMETHYL SULFOXIDE REDUCTASE TRANSCRIPTIONAL ACTIVATOR"/>
    <property type="match status" value="1"/>
</dbReference>
<reference evidence="5 6" key="1">
    <citation type="submission" date="2018-06" db="EMBL/GenBank/DDBJ databases">
        <title>Natronomonas sp. F16-60 a new haloarchaeon isolated from a solar saltern of Isla Cristina, Huelva, Spain.</title>
        <authorList>
            <person name="Duran-Viseras A."/>
            <person name="Sanchez-Porro C."/>
            <person name="Ventosa A."/>
        </authorList>
    </citation>
    <scope>NUCLEOTIDE SEQUENCE [LARGE SCALE GENOMIC DNA]</scope>
    <source>
        <strain evidence="5 6">F16-60</strain>
    </source>
</reference>
<dbReference type="InterPro" id="IPR031803">
    <property type="entry name" value="BAT_GAF/HTH-assoc"/>
</dbReference>
<protein>
    <recommendedName>
        <fullName evidence="7">GAF and HTH_10 associated domain-containing protein</fullName>
    </recommendedName>
</protein>
<keyword evidence="6" id="KW-1185">Reference proteome</keyword>
<dbReference type="EMBL" id="QMDX01000005">
    <property type="protein sequence ID" value="TSD14046.1"/>
    <property type="molecule type" value="Genomic_DNA"/>
</dbReference>
<dbReference type="Proteomes" id="UP000319894">
    <property type="component" value="Unassembled WGS sequence"/>
</dbReference>
<dbReference type="InterPro" id="IPR007050">
    <property type="entry name" value="HTH_bacterioopsin"/>
</dbReference>
<proteinExistence type="predicted"/>
<dbReference type="OrthoDB" id="202021at2157"/>
<evidence type="ECO:0000313" key="5">
    <source>
        <dbReference type="EMBL" id="TSD14046.1"/>
    </source>
</evidence>
<dbReference type="Pfam" id="PF15915">
    <property type="entry name" value="BAT"/>
    <property type="match status" value="1"/>
</dbReference>
<evidence type="ECO:0000256" key="2">
    <source>
        <dbReference type="ARBA" id="ARBA00023163"/>
    </source>
</evidence>
<feature type="domain" description="Bacterioopsin transcriptional activator GAF and HTH associated" evidence="4">
    <location>
        <begin position="36"/>
        <end position="149"/>
    </location>
</feature>
<organism evidence="5 6">
    <name type="scientific">Haloglomus irregulare</name>
    <dbReference type="NCBI Taxonomy" id="2234134"/>
    <lineage>
        <taxon>Archaea</taxon>
        <taxon>Methanobacteriati</taxon>
        <taxon>Methanobacteriota</taxon>
        <taxon>Stenosarchaea group</taxon>
        <taxon>Halobacteria</taxon>
        <taxon>Halobacteriales</taxon>
        <taxon>Natronomonadaceae</taxon>
        <taxon>Haloglomus</taxon>
    </lineage>
</organism>
<keyword evidence="2" id="KW-0804">Transcription</keyword>
<sequence>MTEPNDARDEMPADRADADLEDGPMVVFEITVPAESFALPAALAESPDVLLEFERLVPANRSPLRHLWVAGEDTPGFREAARADAAVERFVRRSSFDNGALYAVDWKDATDGLLGRLTGHRDGFTLIQAQGRTDEWRLKLRFPSREHLARFRQFTAEMDLDVHVDRLYDLEDPKLGQYDLTEKQREALLRALELGYFEVPRSATLQDVADVLDISPKSVSERLRRGQTNLVTNSLAIGYPDAVGVDDR</sequence>
<feature type="domain" description="HTH bat-type" evidence="3">
    <location>
        <begin position="180"/>
        <end position="231"/>
    </location>
</feature>
<gene>
    <name evidence="5" type="ORF">DP107_10430</name>
</gene>
<accession>A0A554N9F9</accession>
<dbReference type="PANTHER" id="PTHR34236">
    <property type="entry name" value="DIMETHYL SULFOXIDE REDUCTASE TRANSCRIPTIONAL ACTIVATOR"/>
    <property type="match status" value="1"/>
</dbReference>
<dbReference type="RefSeq" id="WP_144262098.1">
    <property type="nucleotide sequence ID" value="NZ_QMDX01000005.1"/>
</dbReference>
<dbReference type="Pfam" id="PF04967">
    <property type="entry name" value="HTH_10"/>
    <property type="match status" value="1"/>
</dbReference>
<evidence type="ECO:0000259" key="3">
    <source>
        <dbReference type="Pfam" id="PF04967"/>
    </source>
</evidence>
<name>A0A554N9F9_9EURY</name>
<dbReference type="InParanoid" id="A0A554N9F9"/>
<evidence type="ECO:0008006" key="7">
    <source>
        <dbReference type="Google" id="ProtNLM"/>
    </source>
</evidence>